<keyword evidence="3" id="KW-0472">Membrane</keyword>
<feature type="region of interest" description="Disordered" evidence="2">
    <location>
        <begin position="344"/>
        <end position="399"/>
    </location>
</feature>
<feature type="compositionally biased region" description="Low complexity" evidence="2">
    <location>
        <begin position="1705"/>
        <end position="1720"/>
    </location>
</feature>
<feature type="compositionally biased region" description="Basic and acidic residues" evidence="2">
    <location>
        <begin position="959"/>
        <end position="986"/>
    </location>
</feature>
<feature type="region of interest" description="Disordered" evidence="2">
    <location>
        <begin position="147"/>
        <end position="173"/>
    </location>
</feature>
<keyword evidence="3" id="KW-1133">Transmembrane helix</keyword>
<evidence type="ECO:0000256" key="3">
    <source>
        <dbReference type="SAM" id="Phobius"/>
    </source>
</evidence>
<dbReference type="EMBL" id="GITU01005819">
    <property type="protein sequence ID" value="MBC1174522.1"/>
    <property type="molecule type" value="Transcribed_RNA"/>
</dbReference>
<feature type="region of interest" description="Disordered" evidence="2">
    <location>
        <begin position="1702"/>
        <end position="1721"/>
    </location>
</feature>
<dbReference type="VEuPathDB" id="VectorBase:LLONM1_006140"/>
<sequence>MLEIICGFLEYVLASVIVGSLAFVLFSLGYIVEVAFYLPLQDNECPGVAHVNLKRLIQKVIEEALNLPDLFNFSGYPPRPESHLPYFSSKRYEQLLATAVLNKVIDHYRNPKNHPENSSGIHSGSEFDSNHNALSEKAGLLSPTDSQKALDKHLEEASQASESSLKTRSTESDETYLSDYIQKHRVPLPDLSAASSEGTVDDTASSEILSTAGTEGTWEENWLFKKRKVKTDTNSTAIGMLVPSPTEEVKAFIGDKNVDEVSDLSEAGSDAEDDNQERPAAKLIESKTIIGGKNELISLEDTSSATDSLISNPDSGINVTEARNEVLLIDGDFVEATEATNLPPQAINENVGGTLLNGTEIPIPTPRQMTTEKSEKDNHPEENYAESSSGEEQSTRQCATVTLKSTDLYRENFLAYMKPAIVPEGSVPNSPNFPGDWVLIQGCWEVRDPSESILINSGQYQSPSVPLTPEEVTMSVKHQVESPGKMFQYKFLNDLKPDALPTIESHEESQEEITQSSLQVVTTSKKTDDNTLPTPEVELSSTDQFVCVMTYDEERQLVVCGSPKAQKRVLVEEHQEQENQENVEAPQSENWEPQVCEVVAEDSKETPPAVEEGLEISEKNDSVFHEGSATKIDQSSDCQKPPVPLPRRQSSRISQSDETIQEKTEVLVKTSEEALQTQQIKSKEVTEAIPKAEIHSRTEDTSLQVKSVEQCSQIEKCESKLTQIHVKSEYQETQVKITETKTVEVQKECAEIHLRTVQVVETSQESEKCINEKVMDTKGDQEAPGIVPQIQARTEASEEKEINPLAVEVHEEETSDDKVEVVPEIHLRIISEDVKQEEIDTSSIAVKEVKTEQGSYEDNKPEIHVRSVETVKPEIHVRSLDVPPEENPVTEAGAKESEIKIEIHSRTVDNQAEEKPENKSEKKPFNEASGIAEEKHSEEKPVIHVRTPLGTFSFKSKQSKTEENPKEEPKNAPEIHIRTIEVSKVEDSEEKEPESKCENPTAISHETKEQEREIHTRIVNVPQESEIESAPKIEVKSSECPENENIKEEPKKEEFGDRKVDEHVKDPECANEELQKETENEEVQKESERKELQEETEKEKLQGEPEKDKLHEELQKETFKEEPKYEELKNEPEKEIISKFNDPEIETKPNQEEPKTLAKENTESIKISESRGTEEEEFEVELRHPEKLKEGNLVDLSGSQEEKISPEIQKNPVELPETEEKSSKDAKISEEELNAKIDEILQEESNIEIIHAEEVQEKHKETRELEDEKISEISQEPATEENIMSTSLEIKEQLMKIVKSDEETPRERPKTLSIENEKNPGEEEEVHLRYKSPIFQNILPRGTPTVVKLSEISNDDIGRLINVANIIKRSSMQSPEEPAKERVGDGDSTMHDFSETNTITNKQTTEKVSTNAESLETVSKLREPEIQSDTPEPDSLEEEHLIPGSIAEREHLKWQHPDTDIPNNPYSPEALQQRLVGKGYNGGLSSATSSVSNVESPPKTPERSLQVVLGEGSPDHKRYGRDYYINDAKRSSGTRKKQQLGETTPPSRTSDEDKSGLFVATPIRVDEAEASGDSLTRTSFESSETSNASLQLTDSLTPSEDSDTTRIYEIETRETRLLRQSVITSSRKPLGSTRTPPSTPTDDQPQPSFAISLQAIEKETTELEEIHEEVQETRKIVQKETIESPTVKKSVSPDTVKFFSPKKPPVFTHSTTPTSPTKSTVLNGTSLEKKVEINNNSDVTNKMVIEEEVLPTLPSVKKLMSAFTNTSNESERIQKPKVRPKSLPLQADQEETTKVPESGKKSSPSNGKSPIVPGYSITARSLSKQFRDELKHSTSQEDETAPETRHGAKEEEKGKRHSSPERPPSPVLLPGRLKSNIAFFENLRKK</sequence>
<feature type="compositionally biased region" description="Basic and acidic residues" evidence="2">
    <location>
        <begin position="1377"/>
        <end position="1394"/>
    </location>
</feature>
<feature type="compositionally biased region" description="Basic and acidic residues" evidence="2">
    <location>
        <begin position="1005"/>
        <end position="1016"/>
    </location>
</feature>
<evidence type="ECO:0000313" key="4">
    <source>
        <dbReference type="EMBL" id="MBC1174522.1"/>
    </source>
</evidence>
<feature type="compositionally biased region" description="Basic and acidic residues" evidence="2">
    <location>
        <begin position="1180"/>
        <end position="1192"/>
    </location>
</feature>
<name>A0A7G3AKH0_LUTLO</name>
<feature type="compositionally biased region" description="Basic and acidic residues" evidence="2">
    <location>
        <begin position="1842"/>
        <end position="1860"/>
    </location>
</feature>
<feature type="region of interest" description="Disordered" evidence="2">
    <location>
        <begin position="879"/>
        <end position="1230"/>
    </location>
</feature>
<feature type="compositionally biased region" description="Basic and acidic residues" evidence="2">
    <location>
        <begin position="1218"/>
        <end position="1230"/>
    </location>
</feature>
<feature type="compositionally biased region" description="Basic and acidic residues" evidence="2">
    <location>
        <begin position="893"/>
        <end position="925"/>
    </location>
</feature>
<feature type="compositionally biased region" description="Basic and acidic residues" evidence="2">
    <location>
        <begin position="932"/>
        <end position="942"/>
    </location>
</feature>
<feature type="compositionally biased region" description="Basic and acidic residues" evidence="2">
    <location>
        <begin position="370"/>
        <end position="382"/>
    </location>
</feature>
<feature type="region of interest" description="Disordered" evidence="2">
    <location>
        <begin position="1299"/>
        <end position="1326"/>
    </location>
</feature>
<feature type="compositionally biased region" description="Polar residues" evidence="2">
    <location>
        <begin position="116"/>
        <end position="129"/>
    </location>
</feature>
<proteinExistence type="predicted"/>
<feature type="region of interest" description="Disordered" evidence="2">
    <location>
        <begin position="1761"/>
        <end position="1874"/>
    </location>
</feature>
<feature type="compositionally biased region" description="Basic and acidic residues" evidence="2">
    <location>
        <begin position="1825"/>
        <end position="1835"/>
    </location>
</feature>
<feature type="compositionally biased region" description="Low complexity" evidence="2">
    <location>
        <begin position="1485"/>
        <end position="1496"/>
    </location>
</feature>
<feature type="region of interest" description="Disordered" evidence="2">
    <location>
        <begin position="504"/>
        <end position="535"/>
    </location>
</feature>
<reference evidence="4" key="1">
    <citation type="journal article" date="2020" name="BMC">
        <title>Leishmania infection induces a limited differential gene expression in the sand fly midgut.</title>
        <authorList>
            <person name="Coutinho-Abreu I.V."/>
            <person name="Serafim T.D."/>
            <person name="Meneses C."/>
            <person name="Kamhawi S."/>
            <person name="Oliveira F."/>
            <person name="Valenzuela J.G."/>
        </authorList>
    </citation>
    <scope>NUCLEOTIDE SEQUENCE</scope>
    <source>
        <strain evidence="4">Jacobina</strain>
        <tissue evidence="4">Midgut</tissue>
    </source>
</reference>
<keyword evidence="1" id="KW-0175">Coiled coil</keyword>
<feature type="region of interest" description="Disordered" evidence="2">
    <location>
        <begin position="108"/>
        <end position="129"/>
    </location>
</feature>
<feature type="compositionally biased region" description="Polar residues" evidence="2">
    <location>
        <begin position="385"/>
        <end position="399"/>
    </location>
</feature>
<evidence type="ECO:0000256" key="2">
    <source>
        <dbReference type="SAM" id="MobiDB-lite"/>
    </source>
</evidence>
<feature type="compositionally biased region" description="Polar residues" evidence="2">
    <location>
        <begin position="1395"/>
        <end position="1417"/>
    </location>
</feature>
<feature type="compositionally biased region" description="Polar residues" evidence="2">
    <location>
        <begin position="512"/>
        <end position="524"/>
    </location>
</feature>
<feature type="transmembrane region" description="Helical" evidence="3">
    <location>
        <begin position="12"/>
        <end position="38"/>
    </location>
</feature>
<feature type="compositionally biased region" description="Polar residues" evidence="2">
    <location>
        <begin position="1573"/>
        <end position="1599"/>
    </location>
</feature>
<accession>A0A7G3AKH0</accession>
<organism evidence="4">
    <name type="scientific">Lutzomyia longipalpis</name>
    <name type="common">Sand fly</name>
    <dbReference type="NCBI Taxonomy" id="7200"/>
    <lineage>
        <taxon>Eukaryota</taxon>
        <taxon>Metazoa</taxon>
        <taxon>Ecdysozoa</taxon>
        <taxon>Arthropoda</taxon>
        <taxon>Hexapoda</taxon>
        <taxon>Insecta</taxon>
        <taxon>Pterygota</taxon>
        <taxon>Neoptera</taxon>
        <taxon>Endopterygota</taxon>
        <taxon>Diptera</taxon>
        <taxon>Nematocera</taxon>
        <taxon>Psychodoidea</taxon>
        <taxon>Psychodidae</taxon>
        <taxon>Lutzomyia</taxon>
        <taxon>Lutzomyia</taxon>
    </lineage>
</organism>
<feature type="region of interest" description="Disordered" evidence="2">
    <location>
        <begin position="1371"/>
        <end position="1650"/>
    </location>
</feature>
<protein>
    <submittedName>
        <fullName evidence="4">Putative mucin 68d</fullName>
    </submittedName>
</protein>
<evidence type="ECO:0000256" key="1">
    <source>
        <dbReference type="SAM" id="Coils"/>
    </source>
</evidence>
<feature type="compositionally biased region" description="Basic and acidic residues" evidence="2">
    <location>
        <begin position="1029"/>
        <end position="1173"/>
    </location>
</feature>
<feature type="compositionally biased region" description="Basic and acidic residues" evidence="2">
    <location>
        <begin position="1299"/>
        <end position="1321"/>
    </location>
</feature>
<keyword evidence="3" id="KW-0812">Transmembrane</keyword>
<feature type="region of interest" description="Disordered" evidence="2">
    <location>
        <begin position="1252"/>
        <end position="1286"/>
    </location>
</feature>
<feature type="region of interest" description="Disordered" evidence="2">
    <location>
        <begin position="600"/>
        <end position="660"/>
    </location>
</feature>
<feature type="coiled-coil region" evidence="1">
    <location>
        <begin position="1653"/>
        <end position="1683"/>
    </location>
</feature>
<feature type="compositionally biased region" description="Basic and acidic residues" evidence="2">
    <location>
        <begin position="1603"/>
        <end position="1617"/>
    </location>
</feature>
<feature type="compositionally biased region" description="Polar residues" evidence="2">
    <location>
        <begin position="1272"/>
        <end position="1286"/>
    </location>
</feature>
<feature type="compositionally biased region" description="Basic and acidic residues" evidence="2">
    <location>
        <begin position="1447"/>
        <end position="1459"/>
    </location>
</feature>
<feature type="compositionally biased region" description="Basic and acidic residues" evidence="2">
    <location>
        <begin position="1791"/>
        <end position="1800"/>
    </location>
</feature>
<feature type="compositionally biased region" description="Basic and acidic residues" evidence="2">
    <location>
        <begin position="1252"/>
        <end position="1271"/>
    </location>
</feature>
<feature type="compositionally biased region" description="Low complexity" evidence="2">
    <location>
        <begin position="1801"/>
        <end position="1810"/>
    </location>
</feature>